<proteinExistence type="predicted"/>
<dbReference type="Proteomes" id="UP001235712">
    <property type="component" value="Unassembled WGS sequence"/>
</dbReference>
<dbReference type="InterPro" id="IPR029787">
    <property type="entry name" value="Nucleotide_cyclase"/>
</dbReference>
<keyword evidence="2" id="KW-0812">Transmembrane</keyword>
<gene>
    <name evidence="4" type="ORF">J2S57_003601</name>
</gene>
<sequence>MRRRGNSTGHRGRRPARGHRWRSRAGRWAAAGRGLLRATGAWSVPDATRAGIGMLLASAVLLTVDGLSTTYTGAALAFNVGLTVLLLGFALLLARHGPRLPPPSFLAIPLASSLMLTGMSFAKGQGDTAALLASTLPILYGAAILRPLGSYTLLAYNVASDAALTFGLLPPREAFRSMAYLLVVVGASSILITRGTTSTRELTALLREQAGVDTLTGLVTRRVLDETAHGALTAGQHTVGTALMLIDVDKFKTINDTLGHPVGDLALKHLAAVLAANTRPDCVIGRLGGDELAVLLPGCEYDVAIRRAEQLVEAVRGSPLELPGGGELPLSVSIGVAHAPTDGADLPGLYEAADGALYEAKRGGRGRSAHAKGVG</sequence>
<dbReference type="RefSeq" id="WP_307244428.1">
    <property type="nucleotide sequence ID" value="NZ_JAUSQZ010000001.1"/>
</dbReference>
<dbReference type="InterPro" id="IPR050469">
    <property type="entry name" value="Diguanylate_Cyclase"/>
</dbReference>
<dbReference type="InterPro" id="IPR043128">
    <property type="entry name" value="Rev_trsase/Diguanyl_cyclase"/>
</dbReference>
<dbReference type="EMBL" id="JAUSQZ010000001">
    <property type="protein sequence ID" value="MDP9827852.1"/>
    <property type="molecule type" value="Genomic_DNA"/>
</dbReference>
<dbReference type="SMART" id="SM00267">
    <property type="entry name" value="GGDEF"/>
    <property type="match status" value="1"/>
</dbReference>
<reference evidence="4 5" key="1">
    <citation type="submission" date="2023-07" db="EMBL/GenBank/DDBJ databases">
        <title>Sequencing the genomes of 1000 actinobacteria strains.</title>
        <authorList>
            <person name="Klenk H.-P."/>
        </authorList>
    </citation>
    <scope>NUCLEOTIDE SEQUENCE [LARGE SCALE GENOMIC DNA]</scope>
    <source>
        <strain evidence="4 5">DSM 44388</strain>
    </source>
</reference>
<name>A0ABT9P5V3_9ACTN</name>
<comment type="caution">
    <text evidence="4">The sequence shown here is derived from an EMBL/GenBank/DDBJ whole genome shotgun (WGS) entry which is preliminary data.</text>
</comment>
<feature type="transmembrane region" description="Helical" evidence="2">
    <location>
        <begin position="174"/>
        <end position="192"/>
    </location>
</feature>
<dbReference type="PANTHER" id="PTHR45138">
    <property type="entry name" value="REGULATORY COMPONENTS OF SENSORY TRANSDUCTION SYSTEM"/>
    <property type="match status" value="1"/>
</dbReference>
<feature type="domain" description="GGDEF" evidence="3">
    <location>
        <begin position="239"/>
        <end position="373"/>
    </location>
</feature>
<keyword evidence="2" id="KW-0472">Membrane</keyword>
<dbReference type="PROSITE" id="PS50887">
    <property type="entry name" value="GGDEF"/>
    <property type="match status" value="1"/>
</dbReference>
<dbReference type="NCBIfam" id="TIGR00254">
    <property type="entry name" value="GGDEF"/>
    <property type="match status" value="1"/>
</dbReference>
<organism evidence="4 5">
    <name type="scientific">Kineosporia succinea</name>
    <dbReference type="NCBI Taxonomy" id="84632"/>
    <lineage>
        <taxon>Bacteria</taxon>
        <taxon>Bacillati</taxon>
        <taxon>Actinomycetota</taxon>
        <taxon>Actinomycetes</taxon>
        <taxon>Kineosporiales</taxon>
        <taxon>Kineosporiaceae</taxon>
        <taxon>Kineosporia</taxon>
    </lineage>
</organism>
<evidence type="ECO:0000313" key="5">
    <source>
        <dbReference type="Proteomes" id="UP001235712"/>
    </source>
</evidence>
<feature type="transmembrane region" description="Helical" evidence="2">
    <location>
        <begin position="105"/>
        <end position="122"/>
    </location>
</feature>
<evidence type="ECO:0000259" key="3">
    <source>
        <dbReference type="PROSITE" id="PS50887"/>
    </source>
</evidence>
<dbReference type="CDD" id="cd01949">
    <property type="entry name" value="GGDEF"/>
    <property type="match status" value="1"/>
</dbReference>
<accession>A0ABT9P5V3</accession>
<dbReference type="SUPFAM" id="SSF55073">
    <property type="entry name" value="Nucleotide cyclase"/>
    <property type="match status" value="1"/>
</dbReference>
<evidence type="ECO:0000256" key="1">
    <source>
        <dbReference type="SAM" id="MobiDB-lite"/>
    </source>
</evidence>
<keyword evidence="5" id="KW-1185">Reference proteome</keyword>
<feature type="transmembrane region" description="Helical" evidence="2">
    <location>
        <begin position="129"/>
        <end position="154"/>
    </location>
</feature>
<dbReference type="Gene3D" id="3.30.70.270">
    <property type="match status" value="1"/>
</dbReference>
<protein>
    <submittedName>
        <fullName evidence="4">Diguanylate cyclase (GGDEF)-like protein</fullName>
    </submittedName>
</protein>
<feature type="transmembrane region" description="Helical" evidence="2">
    <location>
        <begin position="50"/>
        <end position="67"/>
    </location>
</feature>
<dbReference type="InterPro" id="IPR000160">
    <property type="entry name" value="GGDEF_dom"/>
</dbReference>
<evidence type="ECO:0000256" key="2">
    <source>
        <dbReference type="SAM" id="Phobius"/>
    </source>
</evidence>
<dbReference type="Pfam" id="PF00990">
    <property type="entry name" value="GGDEF"/>
    <property type="match status" value="1"/>
</dbReference>
<evidence type="ECO:0000313" key="4">
    <source>
        <dbReference type="EMBL" id="MDP9827852.1"/>
    </source>
</evidence>
<feature type="region of interest" description="Disordered" evidence="1">
    <location>
        <begin position="1"/>
        <end position="25"/>
    </location>
</feature>
<feature type="transmembrane region" description="Helical" evidence="2">
    <location>
        <begin position="74"/>
        <end position="93"/>
    </location>
</feature>
<dbReference type="PANTHER" id="PTHR45138:SF9">
    <property type="entry name" value="DIGUANYLATE CYCLASE DGCM-RELATED"/>
    <property type="match status" value="1"/>
</dbReference>
<keyword evidence="2" id="KW-1133">Transmembrane helix</keyword>